<dbReference type="AlphaFoldDB" id="A0AAN9XZG5"/>
<dbReference type="InterPro" id="IPR050468">
    <property type="entry name" value="Cuticle_Struct_Prot"/>
</dbReference>
<evidence type="ECO:0000256" key="2">
    <source>
        <dbReference type="PROSITE-ProRule" id="PRU00497"/>
    </source>
</evidence>
<dbReference type="EMBL" id="JBBCAQ010000036">
    <property type="protein sequence ID" value="KAK7576511.1"/>
    <property type="molecule type" value="Genomic_DNA"/>
</dbReference>
<gene>
    <name evidence="4" type="ORF">V9T40_012797</name>
</gene>
<organism evidence="4 5">
    <name type="scientific">Parthenolecanium corni</name>
    <dbReference type="NCBI Taxonomy" id="536013"/>
    <lineage>
        <taxon>Eukaryota</taxon>
        <taxon>Metazoa</taxon>
        <taxon>Ecdysozoa</taxon>
        <taxon>Arthropoda</taxon>
        <taxon>Hexapoda</taxon>
        <taxon>Insecta</taxon>
        <taxon>Pterygota</taxon>
        <taxon>Neoptera</taxon>
        <taxon>Paraneoptera</taxon>
        <taxon>Hemiptera</taxon>
        <taxon>Sternorrhyncha</taxon>
        <taxon>Coccoidea</taxon>
        <taxon>Coccidae</taxon>
        <taxon>Parthenolecanium</taxon>
    </lineage>
</organism>
<evidence type="ECO:0000313" key="4">
    <source>
        <dbReference type="EMBL" id="KAK7576511.1"/>
    </source>
</evidence>
<comment type="caution">
    <text evidence="4">The sequence shown here is derived from an EMBL/GenBank/DDBJ whole genome shotgun (WGS) entry which is preliminary data.</text>
</comment>
<keyword evidence="5" id="KW-1185">Reference proteome</keyword>
<proteinExistence type="predicted"/>
<protein>
    <submittedName>
        <fullName evidence="4">Uncharacterized protein</fullName>
    </submittedName>
</protein>
<dbReference type="Pfam" id="PF00379">
    <property type="entry name" value="Chitin_bind_4"/>
    <property type="match status" value="1"/>
</dbReference>
<dbReference type="InterPro" id="IPR031311">
    <property type="entry name" value="CHIT_BIND_RR_consensus"/>
</dbReference>
<keyword evidence="1 2" id="KW-0193">Cuticle</keyword>
<evidence type="ECO:0000256" key="1">
    <source>
        <dbReference type="ARBA" id="ARBA00022460"/>
    </source>
</evidence>
<sequence>MGSRWYHITDDNTHSDCAATTITAPPRDSPRLGSLSGRQLCKWHTREYRDSRPAKRRFRQEPPSHALLRKATAEKGCGRGRPWPSARRRRPNQPPPRVRQRERIDAFSPRPGGEEAEERVIIFAAFIGITTALAAPQFPVFPPVPVAPIVAAPSYRTENIQVPGLSKAEARDDFGQYSLSYVTANGIRVQERSFLKLGPQGDYIPVREGSYAYTSPEGIPVSYGYVADENGFIVKGSPLPVAPLPIV</sequence>
<dbReference type="PANTHER" id="PTHR10380:SF241">
    <property type="entry name" value="CUTICULAR PROTEIN 47EG-RELATED"/>
    <property type="match status" value="1"/>
</dbReference>
<accession>A0AAN9XZG5</accession>
<feature type="region of interest" description="Disordered" evidence="3">
    <location>
        <begin position="72"/>
        <end position="112"/>
    </location>
</feature>
<dbReference type="PROSITE" id="PS00233">
    <property type="entry name" value="CHIT_BIND_RR_1"/>
    <property type="match status" value="1"/>
</dbReference>
<dbReference type="InterPro" id="IPR000618">
    <property type="entry name" value="Insect_cuticle"/>
</dbReference>
<name>A0AAN9XZG5_9HEMI</name>
<dbReference type="GO" id="GO:0062129">
    <property type="term" value="C:chitin-based extracellular matrix"/>
    <property type="evidence" value="ECO:0007669"/>
    <property type="project" value="TreeGrafter"/>
</dbReference>
<dbReference type="PROSITE" id="PS51155">
    <property type="entry name" value="CHIT_BIND_RR_2"/>
    <property type="match status" value="1"/>
</dbReference>
<dbReference type="PANTHER" id="PTHR10380">
    <property type="entry name" value="CUTICLE PROTEIN"/>
    <property type="match status" value="1"/>
</dbReference>
<dbReference type="Proteomes" id="UP001367676">
    <property type="component" value="Unassembled WGS sequence"/>
</dbReference>
<evidence type="ECO:0000313" key="5">
    <source>
        <dbReference type="Proteomes" id="UP001367676"/>
    </source>
</evidence>
<evidence type="ECO:0000256" key="3">
    <source>
        <dbReference type="SAM" id="MobiDB-lite"/>
    </source>
</evidence>
<reference evidence="4 5" key="1">
    <citation type="submission" date="2024-03" db="EMBL/GenBank/DDBJ databases">
        <title>Adaptation during the transition from Ophiocordyceps entomopathogen to insect associate is accompanied by gene loss and intensified selection.</title>
        <authorList>
            <person name="Ward C.M."/>
            <person name="Onetto C.A."/>
            <person name="Borneman A.R."/>
        </authorList>
    </citation>
    <scope>NUCLEOTIDE SEQUENCE [LARGE SCALE GENOMIC DNA]</scope>
    <source>
        <strain evidence="4">AWRI1</strain>
        <tissue evidence="4">Single Adult Female</tissue>
    </source>
</reference>
<dbReference type="GO" id="GO:0008010">
    <property type="term" value="F:structural constituent of chitin-based larval cuticle"/>
    <property type="evidence" value="ECO:0007669"/>
    <property type="project" value="TreeGrafter"/>
</dbReference>